<dbReference type="RefSeq" id="WP_245903201.1">
    <property type="nucleotide sequence ID" value="NZ_QKYU01000003.1"/>
</dbReference>
<accession>A0A2W7ITH5</accession>
<name>A0A2W7ITH5_9PROT</name>
<dbReference type="PANTHER" id="PTHR15032">
    <property type="entry name" value="N-ACYL-PHOSPHATIDYLETHANOLAMINE-HYDROLYZING PHOSPHOLIPASE D"/>
    <property type="match status" value="1"/>
</dbReference>
<reference evidence="3 4" key="1">
    <citation type="submission" date="2018-06" db="EMBL/GenBank/DDBJ databases">
        <title>Genomic Encyclopedia of Archaeal and Bacterial Type Strains, Phase II (KMG-II): from individual species to whole genera.</title>
        <authorList>
            <person name="Goeker M."/>
        </authorList>
    </citation>
    <scope>NUCLEOTIDE SEQUENCE [LARGE SCALE GENOMIC DNA]</scope>
    <source>
        <strain evidence="3 4">DSM 24525</strain>
    </source>
</reference>
<evidence type="ECO:0000256" key="1">
    <source>
        <dbReference type="SAM" id="MobiDB-lite"/>
    </source>
</evidence>
<dbReference type="InterPro" id="IPR001279">
    <property type="entry name" value="Metallo-B-lactamas"/>
</dbReference>
<dbReference type="PANTHER" id="PTHR15032:SF4">
    <property type="entry name" value="N-ACYL-PHOSPHATIDYLETHANOLAMINE-HYDROLYZING PHOSPHOLIPASE D"/>
    <property type="match status" value="1"/>
</dbReference>
<feature type="region of interest" description="Disordered" evidence="1">
    <location>
        <begin position="1"/>
        <end position="20"/>
    </location>
</feature>
<dbReference type="Pfam" id="PF12706">
    <property type="entry name" value="Lactamase_B_2"/>
    <property type="match status" value="1"/>
</dbReference>
<dbReference type="PIRSF" id="PIRSF038896">
    <property type="entry name" value="NAPE-PLD"/>
    <property type="match status" value="1"/>
</dbReference>
<comment type="caution">
    <text evidence="3">The sequence shown here is derived from an EMBL/GenBank/DDBJ whole genome shotgun (WGS) entry which is preliminary data.</text>
</comment>
<dbReference type="InterPro" id="IPR036866">
    <property type="entry name" value="RibonucZ/Hydroxyglut_hydro"/>
</dbReference>
<evidence type="ECO:0000313" key="4">
    <source>
        <dbReference type="Proteomes" id="UP000249688"/>
    </source>
</evidence>
<feature type="domain" description="Metallo-beta-lactamase" evidence="2">
    <location>
        <begin position="79"/>
        <end position="273"/>
    </location>
</feature>
<dbReference type="SUPFAM" id="SSF56281">
    <property type="entry name" value="Metallo-hydrolase/oxidoreductase"/>
    <property type="match status" value="1"/>
</dbReference>
<dbReference type="Gene3D" id="3.60.15.10">
    <property type="entry name" value="Ribonuclease Z/Hydroxyacylglutathione hydrolase-like"/>
    <property type="match status" value="1"/>
</dbReference>
<evidence type="ECO:0000313" key="3">
    <source>
        <dbReference type="EMBL" id="PZW49173.1"/>
    </source>
</evidence>
<dbReference type="InterPro" id="IPR024884">
    <property type="entry name" value="NAPE-PLD"/>
</dbReference>
<dbReference type="EMBL" id="QKYU01000003">
    <property type="protein sequence ID" value="PZW49173.1"/>
    <property type="molecule type" value="Genomic_DNA"/>
</dbReference>
<dbReference type="GO" id="GO:0005737">
    <property type="term" value="C:cytoplasm"/>
    <property type="evidence" value="ECO:0007669"/>
    <property type="project" value="TreeGrafter"/>
</dbReference>
<sequence>MSGARRQGGRFLNPDGSPAGQTLGAVFRMMREGRGAPWPARVENRPYPPPPATVPPGHAAITYIGHASFLIRLADGTALLTDPIFSERCSPLSWAGPKRVRDPGLALAALPRIDAVLLSHGHYDHLDLPSLRALKAPLIVTGLGQDRFLARNGVAGAVALDWWQSHPLPGGHRATYLPARHFSARGVLDRAKSLWGGFALETADGGRLCFLGDTGWGAHLAEIGEKAGPFGAALIPIGAYEPRWFMQVVHIDPTEAVATRHAIQARVALAMHHGTFKLTREAIDAPAQGLVAARDAAGDAPESFLIPDVGESLVVDLRV</sequence>
<organism evidence="3 4">
    <name type="scientific">Humitalea rosea</name>
    <dbReference type="NCBI Taxonomy" id="990373"/>
    <lineage>
        <taxon>Bacteria</taxon>
        <taxon>Pseudomonadati</taxon>
        <taxon>Pseudomonadota</taxon>
        <taxon>Alphaproteobacteria</taxon>
        <taxon>Acetobacterales</taxon>
        <taxon>Roseomonadaceae</taxon>
        <taxon>Humitalea</taxon>
    </lineage>
</organism>
<dbReference type="AlphaFoldDB" id="A0A2W7ITH5"/>
<dbReference type="GO" id="GO:0070290">
    <property type="term" value="F:N-acylphosphatidylethanolamine-specific phospholipase D activity"/>
    <property type="evidence" value="ECO:0007669"/>
    <property type="project" value="InterPro"/>
</dbReference>
<protein>
    <submittedName>
        <fullName evidence="3">L-ascorbate metabolism protein UlaG (Beta-lactamase superfamily)</fullName>
    </submittedName>
</protein>
<keyword evidence="4" id="KW-1185">Reference proteome</keyword>
<dbReference type="Proteomes" id="UP000249688">
    <property type="component" value="Unassembled WGS sequence"/>
</dbReference>
<proteinExistence type="predicted"/>
<evidence type="ECO:0000259" key="2">
    <source>
        <dbReference type="Pfam" id="PF12706"/>
    </source>
</evidence>
<gene>
    <name evidence="3" type="ORF">C8P66_103199</name>
</gene>
<dbReference type="GO" id="GO:0008270">
    <property type="term" value="F:zinc ion binding"/>
    <property type="evidence" value="ECO:0007669"/>
    <property type="project" value="InterPro"/>
</dbReference>